<name>A0ACB7YM74_9ERIC</name>
<keyword evidence="2" id="KW-1185">Reference proteome</keyword>
<evidence type="ECO:0000313" key="1">
    <source>
        <dbReference type="EMBL" id="KAH7854507.1"/>
    </source>
</evidence>
<protein>
    <submittedName>
        <fullName evidence="1">Uncharacterized protein</fullName>
    </submittedName>
</protein>
<dbReference type="Proteomes" id="UP000828048">
    <property type="component" value="Chromosome 11"/>
</dbReference>
<organism evidence="1 2">
    <name type="scientific">Vaccinium darrowii</name>
    <dbReference type="NCBI Taxonomy" id="229202"/>
    <lineage>
        <taxon>Eukaryota</taxon>
        <taxon>Viridiplantae</taxon>
        <taxon>Streptophyta</taxon>
        <taxon>Embryophyta</taxon>
        <taxon>Tracheophyta</taxon>
        <taxon>Spermatophyta</taxon>
        <taxon>Magnoliopsida</taxon>
        <taxon>eudicotyledons</taxon>
        <taxon>Gunneridae</taxon>
        <taxon>Pentapetalae</taxon>
        <taxon>asterids</taxon>
        <taxon>Ericales</taxon>
        <taxon>Ericaceae</taxon>
        <taxon>Vaccinioideae</taxon>
        <taxon>Vaccinieae</taxon>
        <taxon>Vaccinium</taxon>
    </lineage>
</organism>
<sequence length="267" mass="29630">MEPDQELTTLFHISDPPTTTTTSRRRFCSGGCDRPINVCLCDKIPTEPISTFTQVVILHHPHEQRHKLATVPVLSKCLRNCQTLIGRRLRLGHSPLLDSLYNAAVENPSQPFRALYLFPGVIRLHCRGEGSTYRSWHNHEKVRTHWLGKGCSFRERVPGLAKSAQLSKGRLVRQGALRSTRAPVQQGTSSWAKSTGFGTERPVQQGAPGSTRVPVRQRASGSALSVRFGTERPVRQRAFGLAKGVWFGLANEPAQRPVDSSAQRLAN</sequence>
<evidence type="ECO:0000313" key="2">
    <source>
        <dbReference type="Proteomes" id="UP000828048"/>
    </source>
</evidence>
<gene>
    <name evidence="1" type="ORF">Vadar_014614</name>
</gene>
<reference evidence="1 2" key="1">
    <citation type="journal article" date="2021" name="Hortic Res">
        <title>High-quality reference genome and annotation aids understanding of berry development for evergreen blueberry (Vaccinium darrowii).</title>
        <authorList>
            <person name="Yu J."/>
            <person name="Hulse-Kemp A.M."/>
            <person name="Babiker E."/>
            <person name="Staton M."/>
        </authorList>
    </citation>
    <scope>NUCLEOTIDE SEQUENCE [LARGE SCALE GENOMIC DNA]</scope>
    <source>
        <strain evidence="2">cv. NJ 8807/NJ 8810</strain>
        <tissue evidence="1">Young leaf</tissue>
    </source>
</reference>
<dbReference type="EMBL" id="CM037161">
    <property type="protein sequence ID" value="KAH7854507.1"/>
    <property type="molecule type" value="Genomic_DNA"/>
</dbReference>
<proteinExistence type="predicted"/>
<comment type="caution">
    <text evidence="1">The sequence shown here is derived from an EMBL/GenBank/DDBJ whole genome shotgun (WGS) entry which is preliminary data.</text>
</comment>
<accession>A0ACB7YM74</accession>